<dbReference type="PANTHER" id="PTHR24320:SF272">
    <property type="entry name" value="NAD(P)-BINDING ROSSMANN-FOLD SUPERFAMILY PROTEIN"/>
    <property type="match status" value="1"/>
</dbReference>
<keyword evidence="2" id="KW-0560">Oxidoreductase</keyword>
<dbReference type="PRINTS" id="PR00081">
    <property type="entry name" value="GDHRDH"/>
</dbReference>
<dbReference type="SUPFAM" id="SSF51735">
    <property type="entry name" value="NAD(P)-binding Rossmann-fold domains"/>
    <property type="match status" value="1"/>
</dbReference>
<reference evidence="4 5" key="1">
    <citation type="submission" date="2016-03" db="EMBL/GenBank/DDBJ databases">
        <authorList>
            <person name="Ploux O."/>
        </authorList>
    </citation>
    <scope>NUCLEOTIDE SEQUENCE [LARGE SCALE GENOMIC DNA]</scope>
    <source>
        <strain evidence="4 5">UAMH 11012</strain>
    </source>
</reference>
<keyword evidence="5" id="KW-1185">Reference proteome</keyword>
<evidence type="ECO:0000256" key="1">
    <source>
        <dbReference type="ARBA" id="ARBA00006484"/>
    </source>
</evidence>
<comment type="similarity">
    <text evidence="1">Belongs to the short-chain dehydrogenases/reductases (SDR) family.</text>
</comment>
<feature type="region of interest" description="Disordered" evidence="3">
    <location>
        <begin position="1"/>
        <end position="21"/>
    </location>
</feature>
<dbReference type="EMBL" id="FJOG01000009">
    <property type="protein sequence ID" value="CZR57113.1"/>
    <property type="molecule type" value="Genomic_DNA"/>
</dbReference>
<dbReference type="OrthoDB" id="191139at2759"/>
<evidence type="ECO:0000256" key="3">
    <source>
        <dbReference type="SAM" id="MobiDB-lite"/>
    </source>
</evidence>
<organism evidence="4 5">
    <name type="scientific">Phialocephala subalpina</name>
    <dbReference type="NCBI Taxonomy" id="576137"/>
    <lineage>
        <taxon>Eukaryota</taxon>
        <taxon>Fungi</taxon>
        <taxon>Dikarya</taxon>
        <taxon>Ascomycota</taxon>
        <taxon>Pezizomycotina</taxon>
        <taxon>Leotiomycetes</taxon>
        <taxon>Helotiales</taxon>
        <taxon>Mollisiaceae</taxon>
        <taxon>Phialocephala</taxon>
        <taxon>Phialocephala fortinii species complex</taxon>
    </lineage>
</organism>
<dbReference type="Gene3D" id="3.40.50.720">
    <property type="entry name" value="NAD(P)-binding Rossmann-like Domain"/>
    <property type="match status" value="1"/>
</dbReference>
<dbReference type="Pfam" id="PF00106">
    <property type="entry name" value="adh_short"/>
    <property type="match status" value="1"/>
</dbReference>
<accession>A0A1L7WWI7</accession>
<evidence type="ECO:0000313" key="5">
    <source>
        <dbReference type="Proteomes" id="UP000184330"/>
    </source>
</evidence>
<proteinExistence type="inferred from homology"/>
<evidence type="ECO:0000256" key="2">
    <source>
        <dbReference type="ARBA" id="ARBA00023002"/>
    </source>
</evidence>
<dbReference type="STRING" id="576137.A0A1L7WWI7"/>
<sequence length="337" mass="36430">MSSLIQPYASVHENPQGEGDARPTALQIIEDEGFVNRMTGIVMLVTGFFLGIGIETVRAIHATGAHIFMQVRDMKRGEEVLDEILSSSKGPGKLELLEMNLDSLASVRAGAEDFLKKSNKLNVLVNNAGIRNPPEGRTVDGFEIQFGTNHLGHFLLFQLLKPTLLASSTPEFNSRVVNVTSGSHRRGSMHFDNLNLEGIYTPRLGYAQSKTANILMANQIERLYGSQGLRGLSISPGAIISRAQRHDDPKELAAALPKLKHILKDTAQGAATTVWGAVAKVLEGKGALYLEDCGEAAEAGAEGEGLITSGGYAPFTFDEEAEEKLWQMSCELVGVKK</sequence>
<dbReference type="InterPro" id="IPR002347">
    <property type="entry name" value="SDR_fam"/>
</dbReference>
<gene>
    <name evidence="4" type="ORF">PAC_07002</name>
</gene>
<evidence type="ECO:0000313" key="4">
    <source>
        <dbReference type="EMBL" id="CZR57113.1"/>
    </source>
</evidence>
<dbReference type="PANTHER" id="PTHR24320">
    <property type="entry name" value="RETINOL DEHYDROGENASE"/>
    <property type="match status" value="1"/>
</dbReference>
<protein>
    <submittedName>
        <fullName evidence="4">Related to reductases</fullName>
    </submittedName>
</protein>
<dbReference type="InterPro" id="IPR036291">
    <property type="entry name" value="NAD(P)-bd_dom_sf"/>
</dbReference>
<dbReference type="AlphaFoldDB" id="A0A1L7WWI7"/>
<dbReference type="GO" id="GO:0016491">
    <property type="term" value="F:oxidoreductase activity"/>
    <property type="evidence" value="ECO:0007669"/>
    <property type="project" value="UniProtKB-KW"/>
</dbReference>
<name>A0A1L7WWI7_9HELO</name>
<dbReference type="Proteomes" id="UP000184330">
    <property type="component" value="Unassembled WGS sequence"/>
</dbReference>